<evidence type="ECO:0000259" key="7">
    <source>
        <dbReference type="Pfam" id="PF05460"/>
    </source>
</evidence>
<comment type="subcellular location">
    <subcellularLocation>
        <location evidence="1">Nucleus</location>
    </subcellularLocation>
</comment>
<evidence type="ECO:0000313" key="9">
    <source>
        <dbReference type="Proteomes" id="UP001305779"/>
    </source>
</evidence>
<dbReference type="Proteomes" id="UP001305779">
    <property type="component" value="Unassembled WGS sequence"/>
</dbReference>
<feature type="region of interest" description="Disordered" evidence="6">
    <location>
        <begin position="98"/>
        <end position="152"/>
    </location>
</feature>
<keyword evidence="5" id="KW-0539">Nucleus</keyword>
<evidence type="ECO:0000256" key="5">
    <source>
        <dbReference type="ARBA" id="ARBA00023242"/>
    </source>
</evidence>
<evidence type="ECO:0000256" key="6">
    <source>
        <dbReference type="SAM" id="MobiDB-lite"/>
    </source>
</evidence>
<dbReference type="EMBL" id="JAXOVC010000005">
    <property type="protein sequence ID" value="KAK4501290.1"/>
    <property type="molecule type" value="Genomic_DNA"/>
</dbReference>
<feature type="compositionally biased region" description="Polar residues" evidence="6">
    <location>
        <begin position="207"/>
        <end position="216"/>
    </location>
</feature>
<sequence length="413" mass="45474">MPAPVELALATLLPTVAFLPPDLISLASSLLSQSRAKAASLKPEEEIGRTYACAHIACERLKKRLDLEIGRPTPPVKPRTYEKLYKYLDGALTTTIPRTPTTNRVKDAVGNVSGRGSEAAPTRKAQDVKTPTTSGKKRTREQAEEKPDGAAPEFAMPMIRAICKANGIASAAPHILVGATSVVQEIVSRAQRRASGDPPSKRRRKTPQSAKSNTSNAVVPAAAEGIATSKWPALLIALQLFAAARMKGVKVEDQEIKIMKKTAIEAAKTFCENKKESLPEGLEEGLKKLASNIDFYMLEAEDSGWLEMEWYQNIPQTQDEEPEIEESEEEDDEDLLVTPKKRPYKRPLQRKEKHGGKAALDFEDDVGAAGLLPGLGTMFQPSIDWLSDERRRDYAQWKKGIMKEINAMEMEVS</sequence>
<evidence type="ECO:0000256" key="2">
    <source>
        <dbReference type="ARBA" id="ARBA00010840"/>
    </source>
</evidence>
<evidence type="ECO:0000256" key="4">
    <source>
        <dbReference type="ARBA" id="ARBA00023125"/>
    </source>
</evidence>
<protein>
    <recommendedName>
        <fullName evidence="7">ORC6 first cyclin-like domain-containing protein</fullName>
    </recommendedName>
</protein>
<evidence type="ECO:0000256" key="1">
    <source>
        <dbReference type="ARBA" id="ARBA00004123"/>
    </source>
</evidence>
<keyword evidence="3" id="KW-0235">DNA replication</keyword>
<reference evidence="8 9" key="1">
    <citation type="journal article" date="2023" name="G3 (Bethesda)">
        <title>A chromosome-level genome assembly of Zasmidium syzygii isolated from banana leaves.</title>
        <authorList>
            <person name="van Westerhoven A.C."/>
            <person name="Mehrabi R."/>
            <person name="Talebi R."/>
            <person name="Steentjes M.B.F."/>
            <person name="Corcolon B."/>
            <person name="Chong P.A."/>
            <person name="Kema G.H.J."/>
            <person name="Seidl M.F."/>
        </authorList>
    </citation>
    <scope>NUCLEOTIDE SEQUENCE [LARGE SCALE GENOMIC DNA]</scope>
    <source>
        <strain evidence="8 9">P124</strain>
    </source>
</reference>
<keyword evidence="4" id="KW-0238">DNA-binding</keyword>
<name>A0ABR0EIG6_ZASCE</name>
<feature type="domain" description="ORC6 first cyclin-like" evidence="7">
    <location>
        <begin position="11"/>
        <end position="93"/>
    </location>
</feature>
<dbReference type="InterPro" id="IPR008721">
    <property type="entry name" value="ORC6_cyclin_first"/>
</dbReference>
<comment type="similarity">
    <text evidence="2">Belongs to the ORC6 family.</text>
</comment>
<keyword evidence="9" id="KW-1185">Reference proteome</keyword>
<proteinExistence type="inferred from homology"/>
<gene>
    <name evidence="8" type="ORF">PRZ48_007097</name>
</gene>
<evidence type="ECO:0000313" key="8">
    <source>
        <dbReference type="EMBL" id="KAK4501290.1"/>
    </source>
</evidence>
<feature type="region of interest" description="Disordered" evidence="6">
    <location>
        <begin position="190"/>
        <end position="216"/>
    </location>
</feature>
<accession>A0ABR0EIG6</accession>
<dbReference type="Pfam" id="PF05460">
    <property type="entry name" value="ORC6"/>
    <property type="match status" value="1"/>
</dbReference>
<evidence type="ECO:0000256" key="3">
    <source>
        <dbReference type="ARBA" id="ARBA00022705"/>
    </source>
</evidence>
<comment type="caution">
    <text evidence="8">The sequence shown here is derived from an EMBL/GenBank/DDBJ whole genome shotgun (WGS) entry which is preliminary data.</text>
</comment>
<organism evidence="8 9">
    <name type="scientific">Zasmidium cellare</name>
    <name type="common">Wine cellar mold</name>
    <name type="synonym">Racodium cellare</name>
    <dbReference type="NCBI Taxonomy" id="395010"/>
    <lineage>
        <taxon>Eukaryota</taxon>
        <taxon>Fungi</taxon>
        <taxon>Dikarya</taxon>
        <taxon>Ascomycota</taxon>
        <taxon>Pezizomycotina</taxon>
        <taxon>Dothideomycetes</taxon>
        <taxon>Dothideomycetidae</taxon>
        <taxon>Mycosphaerellales</taxon>
        <taxon>Mycosphaerellaceae</taxon>
        <taxon>Zasmidium</taxon>
    </lineage>
</organism>